<name>A0ABR2SJE5_9ROSI</name>
<comment type="caution">
    <text evidence="1">The sequence shown here is derived from an EMBL/GenBank/DDBJ whole genome shotgun (WGS) entry which is preliminary data.</text>
</comment>
<reference evidence="1 2" key="1">
    <citation type="journal article" date="2024" name="G3 (Bethesda)">
        <title>Genome assembly of Hibiscus sabdariffa L. provides insights into metabolisms of medicinal natural products.</title>
        <authorList>
            <person name="Kim T."/>
        </authorList>
    </citation>
    <scope>NUCLEOTIDE SEQUENCE [LARGE SCALE GENOMIC DNA]</scope>
    <source>
        <strain evidence="1">TK-2024</strain>
        <tissue evidence="1">Old leaves</tissue>
    </source>
</reference>
<dbReference type="Proteomes" id="UP001396334">
    <property type="component" value="Unassembled WGS sequence"/>
</dbReference>
<evidence type="ECO:0000313" key="2">
    <source>
        <dbReference type="Proteomes" id="UP001396334"/>
    </source>
</evidence>
<evidence type="ECO:0000313" key="1">
    <source>
        <dbReference type="EMBL" id="KAK9025149.1"/>
    </source>
</evidence>
<sequence length="117" mass="12721">MRWAMAQVDPPLDSSLDTTVNDDEISMIFSYCKSLWNFVATSTTTVAAISSVKTENNGANTGNETLSRSSSNQRINKVKHLETNSGSSKRGLNFGYFNLLHIDSSPTGGGFKLVPEN</sequence>
<proteinExistence type="predicted"/>
<organism evidence="1 2">
    <name type="scientific">Hibiscus sabdariffa</name>
    <name type="common">roselle</name>
    <dbReference type="NCBI Taxonomy" id="183260"/>
    <lineage>
        <taxon>Eukaryota</taxon>
        <taxon>Viridiplantae</taxon>
        <taxon>Streptophyta</taxon>
        <taxon>Embryophyta</taxon>
        <taxon>Tracheophyta</taxon>
        <taxon>Spermatophyta</taxon>
        <taxon>Magnoliopsida</taxon>
        <taxon>eudicotyledons</taxon>
        <taxon>Gunneridae</taxon>
        <taxon>Pentapetalae</taxon>
        <taxon>rosids</taxon>
        <taxon>malvids</taxon>
        <taxon>Malvales</taxon>
        <taxon>Malvaceae</taxon>
        <taxon>Malvoideae</taxon>
        <taxon>Hibiscus</taxon>
    </lineage>
</organism>
<dbReference type="EMBL" id="JBBPBN010000014">
    <property type="protein sequence ID" value="KAK9025149.1"/>
    <property type="molecule type" value="Genomic_DNA"/>
</dbReference>
<keyword evidence="2" id="KW-1185">Reference proteome</keyword>
<gene>
    <name evidence="1" type="ORF">V6N11_065046</name>
</gene>
<accession>A0ABR2SJE5</accession>
<protein>
    <submittedName>
        <fullName evidence="1">Uncharacterized protein</fullName>
    </submittedName>
</protein>